<dbReference type="GO" id="GO:0005615">
    <property type="term" value="C:extracellular space"/>
    <property type="evidence" value="ECO:0007669"/>
    <property type="project" value="TreeGrafter"/>
</dbReference>
<accession>A0A0N4YTL7</accession>
<dbReference type="WBParaSite" id="NBR_0002058901-mRNA-1">
    <property type="protein sequence ID" value="NBR_0002058901-mRNA-1"/>
    <property type="gene ID" value="NBR_0002058901"/>
</dbReference>
<reference evidence="2 3" key="2">
    <citation type="submission" date="2018-11" db="EMBL/GenBank/DDBJ databases">
        <authorList>
            <consortium name="Pathogen Informatics"/>
        </authorList>
    </citation>
    <scope>NUCLEOTIDE SEQUENCE [LARGE SCALE GENOMIC DNA]</scope>
</reference>
<keyword evidence="1" id="KW-0732">Signal</keyword>
<dbReference type="PANTHER" id="PTHR24373">
    <property type="entry name" value="SLIT RELATED LEUCINE-RICH REPEAT NEURONAL PROTEIN"/>
    <property type="match status" value="1"/>
</dbReference>
<dbReference type="SUPFAM" id="SSF52058">
    <property type="entry name" value="L domain-like"/>
    <property type="match status" value="1"/>
</dbReference>
<dbReference type="EMBL" id="UYSL01025308">
    <property type="protein sequence ID" value="VDL84327.1"/>
    <property type="molecule type" value="Genomic_DNA"/>
</dbReference>
<dbReference type="Pfam" id="PF00560">
    <property type="entry name" value="LRR_1"/>
    <property type="match status" value="2"/>
</dbReference>
<gene>
    <name evidence="2" type="ORF">NBR_LOCUS20590</name>
</gene>
<dbReference type="GO" id="GO:0031012">
    <property type="term" value="C:extracellular matrix"/>
    <property type="evidence" value="ECO:0007669"/>
    <property type="project" value="TreeGrafter"/>
</dbReference>
<evidence type="ECO:0000313" key="4">
    <source>
        <dbReference type="WBParaSite" id="NBR_0002058901-mRNA-1"/>
    </source>
</evidence>
<keyword evidence="3" id="KW-1185">Reference proteome</keyword>
<proteinExistence type="predicted"/>
<sequence>MYENVFFLLSTTHKRVIDEEILSATGEIGATRIDRLRVSGCAQPMLDVLPEGPVRSLVLTNCQIADIDPKLKDIKEGAFNGLPQLRLLRIERNQICSLSSNALSEVKPRIELLDLSGNCFSNIPAQNLRNCVKLMYLDLSDNKISEVRLFRGLLTYSLLHPQIWMCYCIKKMCYLNNKAFKKTQKNDNEFSLFIVQLTSLPRL</sequence>
<evidence type="ECO:0000256" key="1">
    <source>
        <dbReference type="ARBA" id="ARBA00022729"/>
    </source>
</evidence>
<dbReference type="Proteomes" id="UP000271162">
    <property type="component" value="Unassembled WGS sequence"/>
</dbReference>
<dbReference type="InterPro" id="IPR050328">
    <property type="entry name" value="Dev_Immune_Receptor"/>
</dbReference>
<dbReference type="AlphaFoldDB" id="A0A0N4YTL7"/>
<organism evidence="4">
    <name type="scientific">Nippostrongylus brasiliensis</name>
    <name type="common">Rat hookworm</name>
    <dbReference type="NCBI Taxonomy" id="27835"/>
    <lineage>
        <taxon>Eukaryota</taxon>
        <taxon>Metazoa</taxon>
        <taxon>Ecdysozoa</taxon>
        <taxon>Nematoda</taxon>
        <taxon>Chromadorea</taxon>
        <taxon>Rhabditida</taxon>
        <taxon>Rhabditina</taxon>
        <taxon>Rhabditomorpha</taxon>
        <taxon>Strongyloidea</taxon>
        <taxon>Heligmosomidae</taxon>
        <taxon>Nippostrongylus</taxon>
    </lineage>
</organism>
<dbReference type="InterPro" id="IPR032675">
    <property type="entry name" value="LRR_dom_sf"/>
</dbReference>
<evidence type="ECO:0000313" key="3">
    <source>
        <dbReference type="Proteomes" id="UP000271162"/>
    </source>
</evidence>
<protein>
    <submittedName>
        <fullName evidence="2 4">Uncharacterized protein</fullName>
    </submittedName>
</protein>
<dbReference type="InterPro" id="IPR001611">
    <property type="entry name" value="Leu-rich_rpt"/>
</dbReference>
<evidence type="ECO:0000313" key="2">
    <source>
        <dbReference type="EMBL" id="VDL84327.1"/>
    </source>
</evidence>
<dbReference type="STRING" id="27835.A0A0N4YTL7"/>
<dbReference type="PROSITE" id="PS51450">
    <property type="entry name" value="LRR"/>
    <property type="match status" value="1"/>
</dbReference>
<dbReference type="PANTHER" id="PTHR24373:SF371">
    <property type="entry name" value="PLATELET GLYCOPROTEIN IB ALPHA CHAIN"/>
    <property type="match status" value="1"/>
</dbReference>
<name>A0A0N4YTL7_NIPBR</name>
<reference evidence="4" key="1">
    <citation type="submission" date="2017-02" db="UniProtKB">
        <authorList>
            <consortium name="WormBaseParasite"/>
        </authorList>
    </citation>
    <scope>IDENTIFICATION</scope>
</reference>
<dbReference type="Gene3D" id="3.80.10.10">
    <property type="entry name" value="Ribonuclease Inhibitor"/>
    <property type="match status" value="1"/>
</dbReference>